<dbReference type="InterPro" id="IPR001851">
    <property type="entry name" value="ABC_transp_permease"/>
</dbReference>
<dbReference type="EMBL" id="FOXW01000002">
    <property type="protein sequence ID" value="SFQ14639.1"/>
    <property type="molecule type" value="Genomic_DNA"/>
</dbReference>
<evidence type="ECO:0000256" key="1">
    <source>
        <dbReference type="ARBA" id="ARBA00004651"/>
    </source>
</evidence>
<feature type="transmembrane region" description="Helical" evidence="6">
    <location>
        <begin position="130"/>
        <end position="151"/>
    </location>
</feature>
<dbReference type="PANTHER" id="PTHR32196">
    <property type="entry name" value="ABC TRANSPORTER PERMEASE PROTEIN YPHD-RELATED-RELATED"/>
    <property type="match status" value="1"/>
</dbReference>
<dbReference type="CDD" id="cd06574">
    <property type="entry name" value="TM_PBP1_branched-chain-AA_like"/>
    <property type="match status" value="1"/>
</dbReference>
<feature type="transmembrane region" description="Helical" evidence="6">
    <location>
        <begin position="12"/>
        <end position="28"/>
    </location>
</feature>
<keyword evidence="5 6" id="KW-0472">Membrane</keyword>
<dbReference type="OrthoDB" id="9778389at2"/>
<reference evidence="7 8" key="1">
    <citation type="submission" date="2016-10" db="EMBL/GenBank/DDBJ databases">
        <authorList>
            <person name="de Groot N.N."/>
        </authorList>
    </citation>
    <scope>NUCLEOTIDE SEQUENCE [LARGE SCALE GENOMIC DNA]</scope>
    <source>
        <strain evidence="7 8">DSM 20581</strain>
    </source>
</reference>
<dbReference type="Proteomes" id="UP000199136">
    <property type="component" value="Unassembled WGS sequence"/>
</dbReference>
<accession>A0A1I5W4J3</accession>
<dbReference type="GO" id="GO:0022857">
    <property type="term" value="F:transmembrane transporter activity"/>
    <property type="evidence" value="ECO:0007669"/>
    <property type="project" value="InterPro"/>
</dbReference>
<comment type="subcellular location">
    <subcellularLocation>
        <location evidence="1">Cell membrane</location>
        <topology evidence="1">Multi-pass membrane protein</topology>
    </subcellularLocation>
</comment>
<organism evidence="7 8">
    <name type="scientific">Desemzia incerta</name>
    <dbReference type="NCBI Taxonomy" id="82801"/>
    <lineage>
        <taxon>Bacteria</taxon>
        <taxon>Bacillati</taxon>
        <taxon>Bacillota</taxon>
        <taxon>Bacilli</taxon>
        <taxon>Lactobacillales</taxon>
        <taxon>Carnobacteriaceae</taxon>
        <taxon>Desemzia</taxon>
    </lineage>
</organism>
<evidence type="ECO:0000313" key="7">
    <source>
        <dbReference type="EMBL" id="SFQ14639.1"/>
    </source>
</evidence>
<keyword evidence="4 6" id="KW-1133">Transmembrane helix</keyword>
<feature type="transmembrane region" description="Helical" evidence="6">
    <location>
        <begin position="84"/>
        <end position="103"/>
    </location>
</feature>
<protein>
    <submittedName>
        <fullName evidence="7">Putative ABC transport system permease protein</fullName>
    </submittedName>
</protein>
<keyword evidence="8" id="KW-1185">Reference proteome</keyword>
<name>A0A1I5W4J3_9LACT</name>
<evidence type="ECO:0000256" key="3">
    <source>
        <dbReference type="ARBA" id="ARBA00022692"/>
    </source>
</evidence>
<dbReference type="RefSeq" id="WP_092479822.1">
    <property type="nucleotide sequence ID" value="NZ_CP126128.1"/>
</dbReference>
<dbReference type="GO" id="GO:0005886">
    <property type="term" value="C:plasma membrane"/>
    <property type="evidence" value="ECO:0007669"/>
    <property type="project" value="UniProtKB-SubCell"/>
</dbReference>
<sequence length="302" mass="32091">MDILLSSTSQGLLWSVMAIGVYLNFRILKITDLTAEGSFPLGAAIAATLIVNGVSPWIATIAALVSGMAAGMISALLHTKLKIPSLISGIITMTGLYSINLRIMGKANVNLLGERTLMETAESWGIESNLSTLLVGALIVSLVIMSLKLFYNTETGLAIRSAGDNPEMSEANGINTDKMEIISYMLCNGLIAMSGGLIAQDNGFADISSGIGTIVIALASIVIGEVIFRHLTFAKRLMTIVVGAVLYRLMLSLVLELNVDPQDLKVFSAILLTVALASPLVKLPNKRKKKLNQTNEKGATLI</sequence>
<feature type="transmembrane region" description="Helical" evidence="6">
    <location>
        <begin position="237"/>
        <end position="254"/>
    </location>
</feature>
<feature type="transmembrane region" description="Helical" evidence="6">
    <location>
        <begin position="211"/>
        <end position="228"/>
    </location>
</feature>
<proteinExistence type="predicted"/>
<dbReference type="Pfam" id="PF02653">
    <property type="entry name" value="BPD_transp_2"/>
    <property type="match status" value="1"/>
</dbReference>
<dbReference type="AlphaFoldDB" id="A0A1I5W4J3"/>
<evidence type="ECO:0000256" key="5">
    <source>
        <dbReference type="ARBA" id="ARBA00023136"/>
    </source>
</evidence>
<evidence type="ECO:0000256" key="6">
    <source>
        <dbReference type="SAM" id="Phobius"/>
    </source>
</evidence>
<evidence type="ECO:0000256" key="4">
    <source>
        <dbReference type="ARBA" id="ARBA00022989"/>
    </source>
</evidence>
<gene>
    <name evidence="7" type="ORF">SAMN04488506_0766</name>
</gene>
<evidence type="ECO:0000313" key="8">
    <source>
        <dbReference type="Proteomes" id="UP000199136"/>
    </source>
</evidence>
<evidence type="ECO:0000256" key="2">
    <source>
        <dbReference type="ARBA" id="ARBA00022475"/>
    </source>
</evidence>
<keyword evidence="2" id="KW-1003">Cell membrane</keyword>
<keyword evidence="3 6" id="KW-0812">Transmembrane</keyword>
<dbReference type="STRING" id="82801.SAMN04488506_0766"/>
<feature type="transmembrane region" description="Helical" evidence="6">
    <location>
        <begin position="266"/>
        <end position="283"/>
    </location>
</feature>
<dbReference type="PANTHER" id="PTHR32196:SF69">
    <property type="entry name" value="BRANCHED-CHAIN AMINO ACID TRANSPORT SYSTEM, PERMEASE PROTEIN"/>
    <property type="match status" value="1"/>
</dbReference>